<name>A0ABC9X051_GRUJA</name>
<evidence type="ECO:0000313" key="2">
    <source>
        <dbReference type="EMBL" id="GAB0191078.1"/>
    </source>
</evidence>
<dbReference type="Proteomes" id="UP001623348">
    <property type="component" value="Unassembled WGS sequence"/>
</dbReference>
<evidence type="ECO:0000313" key="3">
    <source>
        <dbReference type="Proteomes" id="UP001623348"/>
    </source>
</evidence>
<keyword evidence="3" id="KW-1185">Reference proteome</keyword>
<dbReference type="EMBL" id="BAAFJT010000005">
    <property type="protein sequence ID" value="GAB0191078.1"/>
    <property type="molecule type" value="Genomic_DNA"/>
</dbReference>
<dbReference type="AlphaFoldDB" id="A0ABC9X051"/>
<sequence>MHKKLGGDTARTADSNWSSTPYDVILNKKPWGKLAGECLEPLLRNWLGISQQVRDLEKLDWNNRNPMEFDKERDVQSSAPGINSIPLCRLRSASMSSSPAEEDRDYGERQVQYKSRVPMTNNEMVRELGLFNPTERKLSLEGYFNNLKGNYKECKGRPDSEKA</sequence>
<organism evidence="2 3">
    <name type="scientific">Grus japonensis</name>
    <name type="common">Japanese crane</name>
    <name type="synonym">Red-crowned crane</name>
    <dbReference type="NCBI Taxonomy" id="30415"/>
    <lineage>
        <taxon>Eukaryota</taxon>
        <taxon>Metazoa</taxon>
        <taxon>Chordata</taxon>
        <taxon>Craniata</taxon>
        <taxon>Vertebrata</taxon>
        <taxon>Euteleostomi</taxon>
        <taxon>Archelosauria</taxon>
        <taxon>Archosauria</taxon>
        <taxon>Dinosauria</taxon>
        <taxon>Saurischia</taxon>
        <taxon>Theropoda</taxon>
        <taxon>Coelurosauria</taxon>
        <taxon>Aves</taxon>
        <taxon>Neognathae</taxon>
        <taxon>Neoaves</taxon>
        <taxon>Gruiformes</taxon>
        <taxon>Gruidae</taxon>
        <taxon>Grus</taxon>
    </lineage>
</organism>
<evidence type="ECO:0000256" key="1">
    <source>
        <dbReference type="SAM" id="MobiDB-lite"/>
    </source>
</evidence>
<proteinExistence type="predicted"/>
<comment type="caution">
    <text evidence="2">The sequence shown here is derived from an EMBL/GenBank/DDBJ whole genome shotgun (WGS) entry which is preliminary data.</text>
</comment>
<gene>
    <name evidence="2" type="ORF">GRJ2_001573100</name>
</gene>
<accession>A0ABC9X051</accession>
<reference evidence="2 3" key="1">
    <citation type="submission" date="2024-06" db="EMBL/GenBank/DDBJ databases">
        <title>The draft genome of Grus japonensis, version 3.</title>
        <authorList>
            <person name="Nabeshima K."/>
            <person name="Suzuki S."/>
            <person name="Onuma M."/>
        </authorList>
    </citation>
    <scope>NUCLEOTIDE SEQUENCE [LARGE SCALE GENOMIC DNA]</scope>
    <source>
        <strain evidence="2 3">451A</strain>
    </source>
</reference>
<feature type="region of interest" description="Disordered" evidence="1">
    <location>
        <begin position="92"/>
        <end position="118"/>
    </location>
</feature>
<protein>
    <submittedName>
        <fullName evidence="2">Uncharacterized protein</fullName>
    </submittedName>
</protein>